<dbReference type="PANTHER" id="PTHR30055">
    <property type="entry name" value="HTH-TYPE TRANSCRIPTIONAL REGULATOR RUTR"/>
    <property type="match status" value="1"/>
</dbReference>
<comment type="caution">
    <text evidence="7">The sequence shown here is derived from an EMBL/GenBank/DDBJ whole genome shotgun (WGS) entry which is preliminary data.</text>
</comment>
<feature type="domain" description="HTH tetR-type" evidence="6">
    <location>
        <begin position="17"/>
        <end position="77"/>
    </location>
</feature>
<keyword evidence="1" id="KW-0805">Transcription regulation</keyword>
<evidence type="ECO:0000256" key="5">
    <source>
        <dbReference type="SAM" id="MobiDB-lite"/>
    </source>
</evidence>
<dbReference type="Pfam" id="PF16859">
    <property type="entry name" value="TetR_C_11"/>
    <property type="match status" value="1"/>
</dbReference>
<evidence type="ECO:0000256" key="4">
    <source>
        <dbReference type="PROSITE-ProRule" id="PRU00335"/>
    </source>
</evidence>
<dbReference type="InterPro" id="IPR001647">
    <property type="entry name" value="HTH_TetR"/>
</dbReference>
<dbReference type="Gene3D" id="1.10.10.60">
    <property type="entry name" value="Homeodomain-like"/>
    <property type="match status" value="1"/>
</dbReference>
<dbReference type="Proteomes" id="UP001464923">
    <property type="component" value="Unassembled WGS sequence"/>
</dbReference>
<sequence>MDDDSRDRPSVPTSRSERARTAALEAALALAAELPYPQVTMEAIAARAGVGKATLYRRWPRRGSLLVDAVAHRNAHAAVGDGGIPDTGDLAADLTAVLRSVVDELAVPAWDALLRALCVEALVDAAVGAQVLEQVFAPQIAVFAHRFATARTAGHIDASVGDVEVFELFVAPVFHRWQLRTGALDHAYADAVVRRACHALAPAATTRSGGAGSGRSGRTPRATPGPRG</sequence>
<evidence type="ECO:0000256" key="1">
    <source>
        <dbReference type="ARBA" id="ARBA00023015"/>
    </source>
</evidence>
<name>A0ABV1JZH9_9PSEU</name>
<evidence type="ECO:0000313" key="8">
    <source>
        <dbReference type="Proteomes" id="UP001464923"/>
    </source>
</evidence>
<dbReference type="InterPro" id="IPR050109">
    <property type="entry name" value="HTH-type_TetR-like_transc_reg"/>
</dbReference>
<keyword evidence="8" id="KW-1185">Reference proteome</keyword>
<dbReference type="SUPFAM" id="SSF48498">
    <property type="entry name" value="Tetracyclin repressor-like, C-terminal domain"/>
    <property type="match status" value="1"/>
</dbReference>
<evidence type="ECO:0000256" key="3">
    <source>
        <dbReference type="ARBA" id="ARBA00023163"/>
    </source>
</evidence>
<dbReference type="InterPro" id="IPR009057">
    <property type="entry name" value="Homeodomain-like_sf"/>
</dbReference>
<keyword evidence="3" id="KW-0804">Transcription</keyword>
<keyword evidence="2 4" id="KW-0238">DNA-binding</keyword>
<dbReference type="SUPFAM" id="SSF46689">
    <property type="entry name" value="Homeodomain-like"/>
    <property type="match status" value="1"/>
</dbReference>
<reference evidence="7 8" key="1">
    <citation type="submission" date="2024-03" db="EMBL/GenBank/DDBJ databases">
        <title>Draft genome sequence of Pseudonocardia tropica JCM 19149.</title>
        <authorList>
            <person name="Butdee W."/>
            <person name="Duangmal K."/>
        </authorList>
    </citation>
    <scope>NUCLEOTIDE SEQUENCE [LARGE SCALE GENOMIC DNA]</scope>
    <source>
        <strain evidence="7 8">JCM 19149</strain>
    </source>
</reference>
<dbReference type="InterPro" id="IPR011075">
    <property type="entry name" value="TetR_C"/>
</dbReference>
<proteinExistence type="predicted"/>
<dbReference type="PANTHER" id="PTHR30055:SF148">
    <property type="entry name" value="TETR-FAMILY TRANSCRIPTIONAL REGULATOR"/>
    <property type="match status" value="1"/>
</dbReference>
<evidence type="ECO:0000259" key="6">
    <source>
        <dbReference type="PROSITE" id="PS50977"/>
    </source>
</evidence>
<organism evidence="7 8">
    <name type="scientific">Pseudonocardia tropica</name>
    <dbReference type="NCBI Taxonomy" id="681289"/>
    <lineage>
        <taxon>Bacteria</taxon>
        <taxon>Bacillati</taxon>
        <taxon>Actinomycetota</taxon>
        <taxon>Actinomycetes</taxon>
        <taxon>Pseudonocardiales</taxon>
        <taxon>Pseudonocardiaceae</taxon>
        <taxon>Pseudonocardia</taxon>
    </lineage>
</organism>
<dbReference type="PROSITE" id="PS50977">
    <property type="entry name" value="HTH_TETR_2"/>
    <property type="match status" value="1"/>
</dbReference>
<dbReference type="RefSeq" id="WP_345651303.1">
    <property type="nucleotide sequence ID" value="NZ_BAABLY010000077.1"/>
</dbReference>
<dbReference type="Gene3D" id="1.10.357.10">
    <property type="entry name" value="Tetracycline Repressor, domain 2"/>
    <property type="match status" value="1"/>
</dbReference>
<dbReference type="Pfam" id="PF00440">
    <property type="entry name" value="TetR_N"/>
    <property type="match status" value="1"/>
</dbReference>
<feature type="region of interest" description="Disordered" evidence="5">
    <location>
        <begin position="204"/>
        <end position="228"/>
    </location>
</feature>
<dbReference type="EMBL" id="JBEDNP010000014">
    <property type="protein sequence ID" value="MEQ3541354.1"/>
    <property type="molecule type" value="Genomic_DNA"/>
</dbReference>
<accession>A0ABV1JZH9</accession>
<feature type="DNA-binding region" description="H-T-H motif" evidence="4">
    <location>
        <begin position="40"/>
        <end position="59"/>
    </location>
</feature>
<dbReference type="InterPro" id="IPR036271">
    <property type="entry name" value="Tet_transcr_reg_TetR-rel_C_sf"/>
</dbReference>
<gene>
    <name evidence="7" type="ORF">WHI96_21280</name>
</gene>
<evidence type="ECO:0000256" key="2">
    <source>
        <dbReference type="ARBA" id="ARBA00023125"/>
    </source>
</evidence>
<protein>
    <submittedName>
        <fullName evidence="7">TetR/AcrR family transcriptional regulator</fullName>
    </submittedName>
</protein>
<evidence type="ECO:0000313" key="7">
    <source>
        <dbReference type="EMBL" id="MEQ3541354.1"/>
    </source>
</evidence>